<dbReference type="Gene3D" id="2.60.120.10">
    <property type="entry name" value="Jelly Rolls"/>
    <property type="match status" value="1"/>
</dbReference>
<dbReference type="InterPro" id="IPR018488">
    <property type="entry name" value="cNMP-bd_CS"/>
</dbReference>
<dbReference type="EMBL" id="PGXC01000004">
    <property type="protein sequence ID" value="PKK90750.1"/>
    <property type="molecule type" value="Genomic_DNA"/>
</dbReference>
<accession>A0A2N1PQY8</accession>
<dbReference type="InterPro" id="IPR014710">
    <property type="entry name" value="RmlC-like_jellyroll"/>
</dbReference>
<sequence length="258" mass="29422">MDDNLLRIFQTGEFLCREGEPGESMYVIRSGRVQIQRTAENGKIMDIAVIRAGDFLGEMALIETRPRSASAFAIEPTRAIEIGMENLQAVIRTQPDLTFKLMRMFCSRLREANRMVEEQTMLLEGARFNGARMMLLLAGYHFSFEEIALSQFSVAANFRDLEAVSGIPASDISRLYEDLDLPESPFHSEASLANVDQVLKKGLEKFSDSYTMSVTGQDIFDPKAWQTRIRLEKNPHIKEKLVRKYRYLCDLHKPEEGV</sequence>
<organism evidence="2 3">
    <name type="scientific">Candidatus Wallbacteria bacterium HGW-Wallbacteria-1</name>
    <dbReference type="NCBI Taxonomy" id="2013854"/>
    <lineage>
        <taxon>Bacteria</taxon>
        <taxon>Candidatus Walliibacteriota</taxon>
    </lineage>
</organism>
<protein>
    <recommendedName>
        <fullName evidence="1">Cyclic nucleotide-binding domain-containing protein</fullName>
    </recommendedName>
</protein>
<dbReference type="SMART" id="SM00100">
    <property type="entry name" value="cNMP"/>
    <property type="match status" value="1"/>
</dbReference>
<dbReference type="Pfam" id="PF00027">
    <property type="entry name" value="cNMP_binding"/>
    <property type="match status" value="1"/>
</dbReference>
<evidence type="ECO:0000259" key="1">
    <source>
        <dbReference type="PROSITE" id="PS50042"/>
    </source>
</evidence>
<name>A0A2N1PQY8_9BACT</name>
<proteinExistence type="predicted"/>
<feature type="domain" description="Cyclic nucleotide-binding" evidence="1">
    <location>
        <begin position="1"/>
        <end position="108"/>
    </location>
</feature>
<dbReference type="Proteomes" id="UP000233256">
    <property type="component" value="Unassembled WGS sequence"/>
</dbReference>
<dbReference type="PROSITE" id="PS50042">
    <property type="entry name" value="CNMP_BINDING_3"/>
    <property type="match status" value="1"/>
</dbReference>
<dbReference type="PROSITE" id="PS00889">
    <property type="entry name" value="CNMP_BINDING_2"/>
    <property type="match status" value="1"/>
</dbReference>
<dbReference type="SUPFAM" id="SSF51206">
    <property type="entry name" value="cAMP-binding domain-like"/>
    <property type="match status" value="1"/>
</dbReference>
<dbReference type="InterPro" id="IPR050397">
    <property type="entry name" value="Env_Response_Regulators"/>
</dbReference>
<gene>
    <name evidence="2" type="ORF">CVV64_07680</name>
</gene>
<dbReference type="PANTHER" id="PTHR24567:SF74">
    <property type="entry name" value="HTH-TYPE TRANSCRIPTIONAL REGULATOR ARCR"/>
    <property type="match status" value="1"/>
</dbReference>
<evidence type="ECO:0000313" key="2">
    <source>
        <dbReference type="EMBL" id="PKK90750.1"/>
    </source>
</evidence>
<comment type="caution">
    <text evidence="2">The sequence shown here is derived from an EMBL/GenBank/DDBJ whole genome shotgun (WGS) entry which is preliminary data.</text>
</comment>
<dbReference type="PANTHER" id="PTHR24567">
    <property type="entry name" value="CRP FAMILY TRANSCRIPTIONAL REGULATORY PROTEIN"/>
    <property type="match status" value="1"/>
</dbReference>
<dbReference type="InterPro" id="IPR000595">
    <property type="entry name" value="cNMP-bd_dom"/>
</dbReference>
<dbReference type="GO" id="GO:0003700">
    <property type="term" value="F:DNA-binding transcription factor activity"/>
    <property type="evidence" value="ECO:0007669"/>
    <property type="project" value="TreeGrafter"/>
</dbReference>
<evidence type="ECO:0000313" key="3">
    <source>
        <dbReference type="Proteomes" id="UP000233256"/>
    </source>
</evidence>
<reference evidence="2 3" key="1">
    <citation type="journal article" date="2017" name="ISME J.">
        <title>Potential for microbial H2 and metal transformations associated with novel bacteria and archaea in deep terrestrial subsurface sediments.</title>
        <authorList>
            <person name="Hernsdorf A.W."/>
            <person name="Amano Y."/>
            <person name="Miyakawa K."/>
            <person name="Ise K."/>
            <person name="Suzuki Y."/>
            <person name="Anantharaman K."/>
            <person name="Probst A."/>
            <person name="Burstein D."/>
            <person name="Thomas B.C."/>
            <person name="Banfield J.F."/>
        </authorList>
    </citation>
    <scope>NUCLEOTIDE SEQUENCE [LARGE SCALE GENOMIC DNA]</scope>
    <source>
        <strain evidence="2">HGW-Wallbacteria-1</strain>
    </source>
</reference>
<dbReference type="InterPro" id="IPR018490">
    <property type="entry name" value="cNMP-bd_dom_sf"/>
</dbReference>
<dbReference type="PROSITE" id="PS00888">
    <property type="entry name" value="CNMP_BINDING_1"/>
    <property type="match status" value="1"/>
</dbReference>
<dbReference type="GO" id="GO:0005829">
    <property type="term" value="C:cytosol"/>
    <property type="evidence" value="ECO:0007669"/>
    <property type="project" value="TreeGrafter"/>
</dbReference>
<dbReference type="AlphaFoldDB" id="A0A2N1PQY8"/>
<dbReference type="PRINTS" id="PR00103">
    <property type="entry name" value="CAMPKINASE"/>
</dbReference>
<dbReference type="CDD" id="cd00038">
    <property type="entry name" value="CAP_ED"/>
    <property type="match status" value="1"/>
</dbReference>